<reference evidence="2" key="1">
    <citation type="journal article" date="2019" name="Int. J. Syst. Evol. Microbiol.">
        <title>The Global Catalogue of Microorganisms (GCM) 10K type strain sequencing project: providing services to taxonomists for standard genome sequencing and annotation.</title>
        <authorList>
            <consortium name="The Broad Institute Genomics Platform"/>
            <consortium name="The Broad Institute Genome Sequencing Center for Infectious Disease"/>
            <person name="Wu L."/>
            <person name="Ma J."/>
        </authorList>
    </citation>
    <scope>NUCLEOTIDE SEQUENCE [LARGE SCALE GENOMIC DNA]</scope>
    <source>
        <strain evidence="2">JCM 10083</strain>
    </source>
</reference>
<sequence length="40" mass="4711">MADDREERAVAEWLDLAWAIEELVDARDRARLWLIKQGEA</sequence>
<dbReference type="EMBL" id="JBHTEE010000001">
    <property type="protein sequence ID" value="MFC7603641.1"/>
    <property type="molecule type" value="Genomic_DNA"/>
</dbReference>
<protein>
    <submittedName>
        <fullName evidence="1">Uncharacterized protein</fullName>
    </submittedName>
</protein>
<comment type="caution">
    <text evidence="1">The sequence shown here is derived from an EMBL/GenBank/DDBJ whole genome shotgun (WGS) entry which is preliminary data.</text>
</comment>
<keyword evidence="2" id="KW-1185">Reference proteome</keyword>
<gene>
    <name evidence="1" type="ORF">ACFQVD_26355</name>
</gene>
<organism evidence="1 2">
    <name type="scientific">Streptosporangium amethystogenes subsp. fukuiense</name>
    <dbReference type="NCBI Taxonomy" id="698418"/>
    <lineage>
        <taxon>Bacteria</taxon>
        <taxon>Bacillati</taxon>
        <taxon>Actinomycetota</taxon>
        <taxon>Actinomycetes</taxon>
        <taxon>Streptosporangiales</taxon>
        <taxon>Streptosporangiaceae</taxon>
        <taxon>Streptosporangium</taxon>
    </lineage>
</organism>
<proteinExistence type="predicted"/>
<dbReference type="Proteomes" id="UP001596514">
    <property type="component" value="Unassembled WGS sequence"/>
</dbReference>
<evidence type="ECO:0000313" key="2">
    <source>
        <dbReference type="Proteomes" id="UP001596514"/>
    </source>
</evidence>
<evidence type="ECO:0000313" key="1">
    <source>
        <dbReference type="EMBL" id="MFC7603641.1"/>
    </source>
</evidence>
<dbReference type="RefSeq" id="WP_343982109.1">
    <property type="nucleotide sequence ID" value="NZ_BAAAGK010000233.1"/>
</dbReference>
<accession>A0ABW2T5W8</accession>
<name>A0ABW2T5W8_9ACTN</name>